<feature type="transmembrane region" description="Helical" evidence="7">
    <location>
        <begin position="504"/>
        <end position="533"/>
    </location>
</feature>
<feature type="transmembrane region" description="Helical" evidence="7">
    <location>
        <begin position="403"/>
        <end position="427"/>
    </location>
</feature>
<evidence type="ECO:0000256" key="4">
    <source>
        <dbReference type="ARBA" id="ARBA00022989"/>
    </source>
</evidence>
<dbReference type="Proteomes" id="UP001176961">
    <property type="component" value="Unassembled WGS sequence"/>
</dbReference>
<evidence type="ECO:0000256" key="1">
    <source>
        <dbReference type="ARBA" id="ARBA00004141"/>
    </source>
</evidence>
<dbReference type="GO" id="GO:0018996">
    <property type="term" value="P:molting cycle, collagen and cuticulin-based cuticle"/>
    <property type="evidence" value="ECO:0007669"/>
    <property type="project" value="TreeGrafter"/>
</dbReference>
<evidence type="ECO:0000256" key="7">
    <source>
        <dbReference type="SAM" id="Phobius"/>
    </source>
</evidence>
<feature type="transmembrane region" description="Helical" evidence="7">
    <location>
        <begin position="841"/>
        <end position="862"/>
    </location>
</feature>
<sequence length="928" mass="105865">MKLQYQNYHGKQDVSSFSACSSESGDPSNFHLAMPGTAEIEPRKRNVCQATGKISAKPAQKARGTIAATWHLLTFRLFFYLLGRTVGEYPRCCLLISLMLSLTTIGMRSMVLRDSIQEGYTPLNAQSFYESKVMREFSKSTADPMKLAFMMLAKDGGSMHRKAYLDEAERIVKAIYHVTVKHGGHHLIYANICEPLCYGDEVFKNFKKFFDIQYDMAIKKKCYSSLYNLTYPRATLFTLFDTFTLPIDQCLFGVRLVHENRDNSNNSKRMKRFLPLDWFDTYDIDGAVPIEHQITNMEHVTVIALFLYGTKNTRAVEEKLSLWELGIYEWSKSYNAKKLSHNLYNFLVELLVYGNNILDMEVNADNRKVAPYFGGGFAVMLAIIIFCVFSGAYYNNALDFGKILIGIGAILCPLLAITCTFGILSLLDSRINSLLFVMPFLIMGVGVDSSFIMYYSWQKLAHQGCLSSERLGMVYEECGISITISSSTNVLAFAVGYLTPTPEVQLFCLGSAVSMALTYVFQIFLFGAILSIATRLEKKGKMEQFEKPKRWRVRIDKFSGILFRMHCMIVSKEYIAVFVLLATLYYYYYSTRGILSMKVSLDSVKILPKDSLLRKPNSVLTNYVWKENLVLTVFVNTRFYFMNNETTTQFWDALKELEELPGCKGPNSSYVWFRNFAHKYGKSESDYPYDQVLDPNKLRNFFESDNYHFIHSVKLVRTRKENISTVGELTVRRFFMTIAYTNVSNWNIRIKLMTQWREIVAKYPKLNMTVYEDGGMFVDQMLSLSNTTFKTTLLTLFSMTLVCVIFITRPCSVLTSSLAIASINIGVVGIMSKLSFELDPVVMIALLMTIGMSVDYIAHVAYHFQRETRDQLWKGISVTVPLKSMAAKVENTILTVAWPMVQAAISTICCVFPLTFISVRLAPRMLID</sequence>
<dbReference type="InterPro" id="IPR051697">
    <property type="entry name" value="Patched_domain-protein"/>
</dbReference>
<evidence type="ECO:0000259" key="8">
    <source>
        <dbReference type="PROSITE" id="PS50156"/>
    </source>
</evidence>
<keyword evidence="5 7" id="KW-0472">Membrane</keyword>
<dbReference type="InterPro" id="IPR000731">
    <property type="entry name" value="SSD"/>
</dbReference>
<evidence type="ECO:0000256" key="2">
    <source>
        <dbReference type="ARBA" id="ARBA00005585"/>
    </source>
</evidence>
<accession>A0AA36DNF7</accession>
<dbReference type="Pfam" id="PF02460">
    <property type="entry name" value="Patched"/>
    <property type="match status" value="1"/>
</dbReference>
<dbReference type="GO" id="GO:0006897">
    <property type="term" value="P:endocytosis"/>
    <property type="evidence" value="ECO:0007669"/>
    <property type="project" value="TreeGrafter"/>
</dbReference>
<keyword evidence="6" id="KW-0325">Glycoprotein</keyword>
<dbReference type="AlphaFoldDB" id="A0AA36DNF7"/>
<dbReference type="GO" id="GO:0030659">
    <property type="term" value="C:cytoplasmic vesicle membrane"/>
    <property type="evidence" value="ECO:0007669"/>
    <property type="project" value="TreeGrafter"/>
</dbReference>
<organism evidence="9 10">
    <name type="scientific">Cylicocyclus nassatus</name>
    <name type="common">Nematode worm</name>
    <dbReference type="NCBI Taxonomy" id="53992"/>
    <lineage>
        <taxon>Eukaryota</taxon>
        <taxon>Metazoa</taxon>
        <taxon>Ecdysozoa</taxon>
        <taxon>Nematoda</taxon>
        <taxon>Chromadorea</taxon>
        <taxon>Rhabditida</taxon>
        <taxon>Rhabditina</taxon>
        <taxon>Rhabditomorpha</taxon>
        <taxon>Strongyloidea</taxon>
        <taxon>Strongylidae</taxon>
        <taxon>Cylicocyclus</taxon>
    </lineage>
</organism>
<evidence type="ECO:0000256" key="6">
    <source>
        <dbReference type="ARBA" id="ARBA00023180"/>
    </source>
</evidence>
<dbReference type="PROSITE" id="PS50156">
    <property type="entry name" value="SSD"/>
    <property type="match status" value="1"/>
</dbReference>
<evidence type="ECO:0000256" key="5">
    <source>
        <dbReference type="ARBA" id="ARBA00023136"/>
    </source>
</evidence>
<reference evidence="9" key="1">
    <citation type="submission" date="2023-07" db="EMBL/GenBank/DDBJ databases">
        <authorList>
            <consortium name="CYATHOMIX"/>
        </authorList>
    </citation>
    <scope>NUCLEOTIDE SEQUENCE</scope>
    <source>
        <strain evidence="9">N/A</strain>
    </source>
</reference>
<dbReference type="PANTHER" id="PTHR10796">
    <property type="entry name" value="PATCHED-RELATED"/>
    <property type="match status" value="1"/>
</dbReference>
<feature type="transmembrane region" description="Helical" evidence="7">
    <location>
        <begin position="900"/>
        <end position="922"/>
    </location>
</feature>
<dbReference type="SUPFAM" id="SSF82866">
    <property type="entry name" value="Multidrug efflux transporter AcrB transmembrane domain"/>
    <property type="match status" value="2"/>
</dbReference>
<feature type="transmembrane region" description="Helical" evidence="7">
    <location>
        <begin position="814"/>
        <end position="834"/>
    </location>
</feature>
<comment type="caution">
    <text evidence="9">The sequence shown here is derived from an EMBL/GenBank/DDBJ whole genome shotgun (WGS) entry which is preliminary data.</text>
</comment>
<keyword evidence="3 7" id="KW-0812">Transmembrane</keyword>
<dbReference type="Gene3D" id="1.20.1640.10">
    <property type="entry name" value="Multidrug efflux transporter AcrB transmembrane domain"/>
    <property type="match status" value="2"/>
</dbReference>
<dbReference type="PANTHER" id="PTHR10796:SF90">
    <property type="entry name" value="SSD DOMAIN-CONTAINING PROTEIN"/>
    <property type="match status" value="1"/>
</dbReference>
<evidence type="ECO:0000256" key="3">
    <source>
        <dbReference type="ARBA" id="ARBA00022692"/>
    </source>
</evidence>
<dbReference type="GO" id="GO:0005886">
    <property type="term" value="C:plasma membrane"/>
    <property type="evidence" value="ECO:0007669"/>
    <property type="project" value="TreeGrafter"/>
</dbReference>
<feature type="transmembrane region" description="Helical" evidence="7">
    <location>
        <begin position="791"/>
        <end position="808"/>
    </location>
</feature>
<keyword evidence="4 7" id="KW-1133">Transmembrane helix</keyword>
<comment type="subcellular location">
    <subcellularLocation>
        <location evidence="1">Membrane</location>
        <topology evidence="1">Multi-pass membrane protein</topology>
    </subcellularLocation>
</comment>
<keyword evidence="10" id="KW-1185">Reference proteome</keyword>
<feature type="domain" description="SSD" evidence="8">
    <location>
        <begin position="376"/>
        <end position="532"/>
    </location>
</feature>
<feature type="transmembrane region" description="Helical" evidence="7">
    <location>
        <begin position="561"/>
        <end position="588"/>
    </location>
</feature>
<feature type="transmembrane region" description="Helical" evidence="7">
    <location>
        <begin position="370"/>
        <end position="394"/>
    </location>
</feature>
<proteinExistence type="inferred from homology"/>
<feature type="transmembrane region" description="Helical" evidence="7">
    <location>
        <begin position="433"/>
        <end position="457"/>
    </location>
</feature>
<dbReference type="InterPro" id="IPR003392">
    <property type="entry name" value="PTHD_SSD"/>
</dbReference>
<name>A0AA36DNF7_CYLNA</name>
<evidence type="ECO:0000313" key="9">
    <source>
        <dbReference type="EMBL" id="CAJ0589678.1"/>
    </source>
</evidence>
<evidence type="ECO:0000313" key="10">
    <source>
        <dbReference type="Proteomes" id="UP001176961"/>
    </source>
</evidence>
<dbReference type="EMBL" id="CATQJL010000001">
    <property type="protein sequence ID" value="CAJ0589678.1"/>
    <property type="molecule type" value="Genomic_DNA"/>
</dbReference>
<feature type="transmembrane region" description="Helical" evidence="7">
    <location>
        <begin position="478"/>
        <end position="498"/>
    </location>
</feature>
<protein>
    <recommendedName>
        <fullName evidence="8">SSD domain-containing protein</fullName>
    </recommendedName>
</protein>
<gene>
    <name evidence="9" type="ORF">CYNAS_LOCUS1661</name>
</gene>
<comment type="similarity">
    <text evidence="2">Belongs to the patched family.</text>
</comment>